<feature type="compositionally biased region" description="Basic residues" evidence="5">
    <location>
        <begin position="1"/>
        <end position="13"/>
    </location>
</feature>
<feature type="transmembrane region" description="Helical" evidence="6">
    <location>
        <begin position="467"/>
        <end position="488"/>
    </location>
</feature>
<keyword evidence="2 6" id="KW-0812">Transmembrane</keyword>
<feature type="transmembrane region" description="Helical" evidence="6">
    <location>
        <begin position="389"/>
        <end position="404"/>
    </location>
</feature>
<keyword evidence="3 6" id="KW-1133">Transmembrane helix</keyword>
<reference evidence="7" key="1">
    <citation type="submission" date="2025-08" db="UniProtKB">
        <authorList>
            <consortium name="Ensembl"/>
        </authorList>
    </citation>
    <scope>IDENTIFICATION</scope>
</reference>
<organism evidence="7 8">
    <name type="scientific">Urocitellus parryii</name>
    <name type="common">Arctic ground squirrel</name>
    <name type="synonym">Spermophilus parryii</name>
    <dbReference type="NCBI Taxonomy" id="9999"/>
    <lineage>
        <taxon>Eukaryota</taxon>
        <taxon>Metazoa</taxon>
        <taxon>Chordata</taxon>
        <taxon>Craniata</taxon>
        <taxon>Vertebrata</taxon>
        <taxon>Euteleostomi</taxon>
        <taxon>Mammalia</taxon>
        <taxon>Eutheria</taxon>
        <taxon>Euarchontoglires</taxon>
        <taxon>Glires</taxon>
        <taxon>Rodentia</taxon>
        <taxon>Sciuromorpha</taxon>
        <taxon>Sciuridae</taxon>
        <taxon>Xerinae</taxon>
        <taxon>Marmotini</taxon>
        <taxon>Urocitellus</taxon>
    </lineage>
</organism>
<evidence type="ECO:0000256" key="5">
    <source>
        <dbReference type="SAM" id="MobiDB-lite"/>
    </source>
</evidence>
<feature type="compositionally biased region" description="Basic and acidic residues" evidence="5">
    <location>
        <begin position="81"/>
        <end position="103"/>
    </location>
</feature>
<evidence type="ECO:0008006" key="9">
    <source>
        <dbReference type="Google" id="ProtNLM"/>
    </source>
</evidence>
<dbReference type="Ensembl" id="ENSUPAT00010016009.1">
    <property type="protein sequence ID" value="ENSUPAP00010013989.1"/>
    <property type="gene ID" value="ENSUPAG00010011238.1"/>
</dbReference>
<dbReference type="GO" id="GO:0016020">
    <property type="term" value="C:membrane"/>
    <property type="evidence" value="ECO:0007669"/>
    <property type="project" value="UniProtKB-SubCell"/>
</dbReference>
<feature type="compositionally biased region" description="Basic and acidic residues" evidence="5">
    <location>
        <begin position="242"/>
        <end position="254"/>
    </location>
</feature>
<evidence type="ECO:0000256" key="1">
    <source>
        <dbReference type="ARBA" id="ARBA00004141"/>
    </source>
</evidence>
<feature type="transmembrane region" description="Helical" evidence="6">
    <location>
        <begin position="567"/>
        <end position="590"/>
    </location>
</feature>
<accession>A0A8D2HMZ4</accession>
<evidence type="ECO:0000256" key="4">
    <source>
        <dbReference type="ARBA" id="ARBA00023136"/>
    </source>
</evidence>
<keyword evidence="8" id="KW-1185">Reference proteome</keyword>
<feature type="transmembrane region" description="Helical" evidence="6">
    <location>
        <begin position="641"/>
        <end position="662"/>
    </location>
</feature>
<dbReference type="InterPro" id="IPR009447">
    <property type="entry name" value="PIGW/GWT1"/>
</dbReference>
<dbReference type="GO" id="GO:0032216">
    <property type="term" value="F:glucosaminyl-phosphatidylinositol O-acyltransferase activity"/>
    <property type="evidence" value="ECO:0007669"/>
    <property type="project" value="TreeGrafter"/>
</dbReference>
<protein>
    <recommendedName>
        <fullName evidence="9">Phosphatidylinositol-glycan biosynthesis class W protein</fullName>
    </recommendedName>
</protein>
<dbReference type="GO" id="GO:0072659">
    <property type="term" value="P:protein localization to plasma membrane"/>
    <property type="evidence" value="ECO:0007669"/>
    <property type="project" value="TreeGrafter"/>
</dbReference>
<dbReference type="GO" id="GO:0005783">
    <property type="term" value="C:endoplasmic reticulum"/>
    <property type="evidence" value="ECO:0007669"/>
    <property type="project" value="TreeGrafter"/>
</dbReference>
<feature type="compositionally biased region" description="Low complexity" evidence="5">
    <location>
        <begin position="122"/>
        <end position="136"/>
    </location>
</feature>
<feature type="transmembrane region" description="Helical" evidence="6">
    <location>
        <begin position="754"/>
        <end position="771"/>
    </location>
</feature>
<feature type="transmembrane region" description="Helical" evidence="6">
    <location>
        <begin position="362"/>
        <end position="383"/>
    </location>
</feature>
<dbReference type="GeneTree" id="ENSGT00390000013520"/>
<reference evidence="7" key="2">
    <citation type="submission" date="2025-09" db="UniProtKB">
        <authorList>
            <consortium name="Ensembl"/>
        </authorList>
    </citation>
    <scope>IDENTIFICATION</scope>
</reference>
<dbReference type="Proteomes" id="UP000694417">
    <property type="component" value="Unplaced"/>
</dbReference>
<keyword evidence="4 6" id="KW-0472">Membrane</keyword>
<feature type="region of interest" description="Disordered" evidence="5">
    <location>
        <begin position="238"/>
        <end position="277"/>
    </location>
</feature>
<comment type="subcellular location">
    <subcellularLocation>
        <location evidence="1">Membrane</location>
        <topology evidence="1">Multi-pass membrane protein</topology>
    </subcellularLocation>
</comment>
<feature type="transmembrane region" description="Helical" evidence="6">
    <location>
        <begin position="509"/>
        <end position="529"/>
    </location>
</feature>
<feature type="transmembrane region" description="Helical" evidence="6">
    <location>
        <begin position="610"/>
        <end position="629"/>
    </location>
</feature>
<dbReference type="AlphaFoldDB" id="A0A8D2HMZ4"/>
<feature type="compositionally biased region" description="Gly residues" evidence="5">
    <location>
        <begin position="68"/>
        <end position="80"/>
    </location>
</feature>
<feature type="transmembrane region" description="Helical" evidence="6">
    <location>
        <begin position="436"/>
        <end position="455"/>
    </location>
</feature>
<gene>
    <name evidence="7" type="primary">LOC113189277</name>
</gene>
<feature type="transmembrane region" description="Helical" evidence="6">
    <location>
        <begin position="777"/>
        <end position="799"/>
    </location>
</feature>
<evidence type="ECO:0000313" key="7">
    <source>
        <dbReference type="Ensembl" id="ENSUPAP00010013989.1"/>
    </source>
</evidence>
<feature type="transmembrane region" description="Helical" evidence="6">
    <location>
        <begin position="674"/>
        <end position="700"/>
    </location>
</feature>
<evidence type="ECO:0000313" key="8">
    <source>
        <dbReference type="Proteomes" id="UP000694417"/>
    </source>
</evidence>
<dbReference type="Pfam" id="PF06423">
    <property type="entry name" value="GWT1"/>
    <property type="match status" value="1"/>
</dbReference>
<feature type="transmembrane region" description="Helical" evidence="6">
    <location>
        <begin position="541"/>
        <end position="560"/>
    </location>
</feature>
<feature type="compositionally biased region" description="Basic residues" evidence="5">
    <location>
        <begin position="261"/>
        <end position="271"/>
    </location>
</feature>
<evidence type="ECO:0000256" key="6">
    <source>
        <dbReference type="SAM" id="Phobius"/>
    </source>
</evidence>
<sequence>MSKRKGKMERKRQFREERGRCPLYHGPVGKLASLNLQGRYRFRIWAGGGTHRSHGPTGEMQTPPGATGRAGGPAGRSQGGEGREGRKEGREESREQKPGRESPHCPIAAGPRLFWLSGREPAGSSPGAGRAHAARGARGLRGPACGLHQGLLEKRVLRQPPFRGSGRGEHVCHGPFGGGRHSQASRGFLEPDFPDRASLWGLRGRDEAHHAPFPLLSLTRPRPRLECLGYRALQRTGVGSRRGGETCDIRRGRAESAAPKSRQRPSGRKRRSEGGSSGLHGSLLLRWCGRPSCRDACSIWSRKGKMSQKQMKEAFVSNLNGTSVLEINQGLCFPAFCILCRGLLLIFSQHLCSFSHTWRTRFFIDFVVLIVPLMYILTILPAIILPEHITIMICCGGLLLYQIYQRRTCYARMPVQKILEKFMKISLESEYNPAITYYRVINSIFTAIAILAVDFPLFPRRFAKTELYGTGAMDLGVGSFVFGTAMVCPEVRRKYTKGSRFYYLTKSLYSSWPLFFLGLGRLIVIKSIGYQEHLTEYGVHWNFFFTIIVVKLITSLLLMIIPLNKSWMVAVSIAMLYQLALDFTPLRRLILYGTDGSGSRVGFLNANREGIISNLGYVAIYMAGVQTGLHILKNRTHIKDWFKVACCLLLAAISLFISLYILQVNVEAVSRRMANLAFCVWIVASSLILLSSLVISDIILSFAKFLIKGALVPCSWKLTQASSTNKKHSESLVPEAERKESSLCLITALNRNQLIFFLLSNITTGLINLTVDTLHSSTSWALFLLKLHMFTNCLIIYLLNLQGKTIKFW</sequence>
<evidence type="ECO:0000256" key="2">
    <source>
        <dbReference type="ARBA" id="ARBA00022692"/>
    </source>
</evidence>
<dbReference type="PANTHER" id="PTHR20661:SF0">
    <property type="entry name" value="PHOSPHATIDYLINOSITOL-GLYCAN BIOSYNTHESIS CLASS W PROTEIN"/>
    <property type="match status" value="1"/>
</dbReference>
<feature type="region of interest" description="Disordered" evidence="5">
    <location>
        <begin position="1"/>
        <end position="28"/>
    </location>
</feature>
<feature type="region of interest" description="Disordered" evidence="5">
    <location>
        <begin position="47"/>
        <end position="136"/>
    </location>
</feature>
<dbReference type="GO" id="GO:0006506">
    <property type="term" value="P:GPI anchor biosynthetic process"/>
    <property type="evidence" value="ECO:0007669"/>
    <property type="project" value="InterPro"/>
</dbReference>
<dbReference type="PANTHER" id="PTHR20661">
    <property type="entry name" value="PHOSPHATIDYLINOSITOL-GLYCAN BIOSYNTHESIS CLASS W PROTEIN"/>
    <property type="match status" value="1"/>
</dbReference>
<proteinExistence type="predicted"/>
<evidence type="ECO:0000256" key="3">
    <source>
        <dbReference type="ARBA" id="ARBA00022989"/>
    </source>
</evidence>
<name>A0A8D2HMZ4_UROPR</name>